<evidence type="ECO:0000313" key="1">
    <source>
        <dbReference type="EMBL" id="CAH1972901.1"/>
    </source>
</evidence>
<keyword evidence="2" id="KW-1185">Reference proteome</keyword>
<name>A0A9P0KD29_ACAOB</name>
<dbReference type="EMBL" id="CAKOFQ010006803">
    <property type="protein sequence ID" value="CAH1972901.1"/>
    <property type="molecule type" value="Genomic_DNA"/>
</dbReference>
<evidence type="ECO:0000313" key="2">
    <source>
        <dbReference type="Proteomes" id="UP001152888"/>
    </source>
</evidence>
<proteinExistence type="predicted"/>
<gene>
    <name evidence="1" type="ORF">ACAOBT_LOCUS10255</name>
</gene>
<sequence length="75" mass="8185">MAESPTPSPSAPKCLRIKNPKVLTEDELRALAYLSSSSDEEPLPDSGSIWNIRRAPRCNVYCLSKRYGAVGCCGK</sequence>
<accession>A0A9P0KD29</accession>
<protein>
    <submittedName>
        <fullName evidence="1">Uncharacterized protein</fullName>
    </submittedName>
</protein>
<dbReference type="AlphaFoldDB" id="A0A9P0KD29"/>
<reference evidence="1" key="1">
    <citation type="submission" date="2022-03" db="EMBL/GenBank/DDBJ databases">
        <authorList>
            <person name="Sayadi A."/>
        </authorList>
    </citation>
    <scope>NUCLEOTIDE SEQUENCE</scope>
</reference>
<dbReference type="Proteomes" id="UP001152888">
    <property type="component" value="Unassembled WGS sequence"/>
</dbReference>
<organism evidence="1 2">
    <name type="scientific">Acanthoscelides obtectus</name>
    <name type="common">Bean weevil</name>
    <name type="synonym">Bruchus obtectus</name>
    <dbReference type="NCBI Taxonomy" id="200917"/>
    <lineage>
        <taxon>Eukaryota</taxon>
        <taxon>Metazoa</taxon>
        <taxon>Ecdysozoa</taxon>
        <taxon>Arthropoda</taxon>
        <taxon>Hexapoda</taxon>
        <taxon>Insecta</taxon>
        <taxon>Pterygota</taxon>
        <taxon>Neoptera</taxon>
        <taxon>Endopterygota</taxon>
        <taxon>Coleoptera</taxon>
        <taxon>Polyphaga</taxon>
        <taxon>Cucujiformia</taxon>
        <taxon>Chrysomeloidea</taxon>
        <taxon>Chrysomelidae</taxon>
        <taxon>Bruchinae</taxon>
        <taxon>Bruchini</taxon>
        <taxon>Acanthoscelides</taxon>
    </lineage>
</organism>
<comment type="caution">
    <text evidence="1">The sequence shown here is derived from an EMBL/GenBank/DDBJ whole genome shotgun (WGS) entry which is preliminary data.</text>
</comment>